<comment type="caution">
    <text evidence="5">The sequence shown here is derived from an EMBL/GenBank/DDBJ whole genome shotgun (WGS) entry which is preliminary data.</text>
</comment>
<dbReference type="Proteomes" id="UP000698800">
    <property type="component" value="Unassembled WGS sequence"/>
</dbReference>
<evidence type="ECO:0000256" key="1">
    <source>
        <dbReference type="ARBA" id="ARBA00009953"/>
    </source>
</evidence>
<reference evidence="5" key="1">
    <citation type="submission" date="2021-03" db="EMBL/GenBank/DDBJ databases">
        <title>Comparative genomics and phylogenomic investigation of the class Geoglossomycetes provide insights into ecological specialization and systematics.</title>
        <authorList>
            <person name="Melie T."/>
            <person name="Pirro S."/>
            <person name="Miller A.N."/>
            <person name="Quandt A."/>
        </authorList>
    </citation>
    <scope>NUCLEOTIDE SEQUENCE</scope>
    <source>
        <strain evidence="5">GBOQ0MN5Z8</strain>
    </source>
</reference>
<feature type="compositionally biased region" description="Basic and acidic residues" evidence="2">
    <location>
        <begin position="160"/>
        <end position="183"/>
    </location>
</feature>
<dbReference type="AlphaFoldDB" id="A0A9P8L2M0"/>
<gene>
    <name evidence="5" type="ORF">FGG08_005766</name>
</gene>
<feature type="compositionally biased region" description="Pro residues" evidence="2">
    <location>
        <begin position="404"/>
        <end position="421"/>
    </location>
</feature>
<feature type="domain" description="RPAP1 N-terminal" evidence="4">
    <location>
        <begin position="290"/>
        <end position="334"/>
    </location>
</feature>
<dbReference type="Pfam" id="PF08620">
    <property type="entry name" value="RPAP1_C"/>
    <property type="match status" value="1"/>
</dbReference>
<evidence type="ECO:0000259" key="4">
    <source>
        <dbReference type="Pfam" id="PF08621"/>
    </source>
</evidence>
<protein>
    <submittedName>
        <fullName evidence="5">Uncharacterized protein</fullName>
    </submittedName>
</protein>
<dbReference type="PANTHER" id="PTHR21483:SF18">
    <property type="entry name" value="RNA POLYMERASE II-ASSOCIATED PROTEIN 1"/>
    <property type="match status" value="1"/>
</dbReference>
<dbReference type="GO" id="GO:0006366">
    <property type="term" value="P:transcription by RNA polymerase II"/>
    <property type="evidence" value="ECO:0007669"/>
    <property type="project" value="InterPro"/>
</dbReference>
<comment type="similarity">
    <text evidence="1">Belongs to the RPAP1 family.</text>
</comment>
<feature type="compositionally biased region" description="Low complexity" evidence="2">
    <location>
        <begin position="200"/>
        <end position="213"/>
    </location>
</feature>
<name>A0A9P8L2M0_9PEZI</name>
<proteinExistence type="inferred from homology"/>
<feature type="region of interest" description="Disordered" evidence="2">
    <location>
        <begin position="334"/>
        <end position="469"/>
    </location>
</feature>
<keyword evidence="6" id="KW-1185">Reference proteome</keyword>
<dbReference type="Pfam" id="PF08621">
    <property type="entry name" value="RPAP1_N"/>
    <property type="match status" value="1"/>
</dbReference>
<evidence type="ECO:0000313" key="6">
    <source>
        <dbReference type="Proteomes" id="UP000698800"/>
    </source>
</evidence>
<feature type="domain" description="RPAP1 C-terminal" evidence="3">
    <location>
        <begin position="475"/>
        <end position="541"/>
    </location>
</feature>
<dbReference type="OrthoDB" id="348201at2759"/>
<feature type="region of interest" description="Disordered" evidence="2">
    <location>
        <begin position="152"/>
        <end position="305"/>
    </location>
</feature>
<dbReference type="InterPro" id="IPR013930">
    <property type="entry name" value="RPAP1_N"/>
</dbReference>
<dbReference type="InterPro" id="IPR039913">
    <property type="entry name" value="RPAP1/Rba50"/>
</dbReference>
<evidence type="ECO:0000256" key="2">
    <source>
        <dbReference type="SAM" id="MobiDB-lite"/>
    </source>
</evidence>
<sequence length="604" mass="65235">MWLASLIPVVQDKWLGPIKPSWGQGASMDEISLGVAVAEAIDPTPILSPANQPSALQPQPALNSSSSQTRSSVLLLFCSSALLLFCSSALLQPLPAHLLHARTLTLHLRVAAYRSPTACNRNPVTRVIHSIYPLGLSAMAFTGSRFDIDLSSDDESVPAEQRRQEQLQGRLRERLQDQPRERSANALAFVGIGDVKERSPSSTTSLPAAPTLAGSTSGFPAHRKRTRVSAFKQQRAPPPTHTRSSADSKLGHTAATSASSPTQAKRTAALASAPSADGSSREAFEELERQRIDEENKQRLAEMSDEEIARERQELLAGLSPSLLERLLKRANLDDGRGDTGVELDTDRGRNAGATTSGPQAEPSPPTPEPPEPPTSRPPPTDPDAEPASPPPDLTPASATQSSLPPPPKIHFPNPPTPPSLDPTSPDFLTTLHEKYFPSLPTDPSKLAWMTPPNDDELSSSPYSPSHQSLPPSALRFDFNGRLLPPRTARAIPVTKGLHHHGDAPEAAGYTIPELARLARSAFPAQRCIAYQTLGRVLYRLGKGEYGDEEEEMARGLWRCVAEGRAVEGLKGAVEEEKHLSARCYAVEAVWNWQQGGGQLWKAE</sequence>
<dbReference type="EMBL" id="JAGHQL010000145">
    <property type="protein sequence ID" value="KAH0537458.1"/>
    <property type="molecule type" value="Genomic_DNA"/>
</dbReference>
<organism evidence="5 6">
    <name type="scientific">Glutinoglossum americanum</name>
    <dbReference type="NCBI Taxonomy" id="1670608"/>
    <lineage>
        <taxon>Eukaryota</taxon>
        <taxon>Fungi</taxon>
        <taxon>Dikarya</taxon>
        <taxon>Ascomycota</taxon>
        <taxon>Pezizomycotina</taxon>
        <taxon>Geoglossomycetes</taxon>
        <taxon>Geoglossales</taxon>
        <taxon>Geoglossaceae</taxon>
        <taxon>Glutinoglossum</taxon>
    </lineage>
</organism>
<dbReference type="InterPro" id="IPR013929">
    <property type="entry name" value="RPAP1_C"/>
</dbReference>
<feature type="compositionally biased region" description="Low complexity" evidence="2">
    <location>
        <begin position="253"/>
        <end position="262"/>
    </location>
</feature>
<feature type="compositionally biased region" description="Basic and acidic residues" evidence="2">
    <location>
        <begin position="279"/>
        <end position="305"/>
    </location>
</feature>
<feature type="compositionally biased region" description="Basic and acidic residues" evidence="2">
    <location>
        <begin position="334"/>
        <end position="350"/>
    </location>
</feature>
<feature type="compositionally biased region" description="Pro residues" evidence="2">
    <location>
        <begin position="362"/>
        <end position="394"/>
    </location>
</feature>
<dbReference type="PANTHER" id="PTHR21483">
    <property type="entry name" value="RNA POLYMERASE II-ASSOCIATED PROTEIN 1"/>
    <property type="match status" value="1"/>
</dbReference>
<feature type="compositionally biased region" description="Low complexity" evidence="2">
    <location>
        <begin position="459"/>
        <end position="469"/>
    </location>
</feature>
<evidence type="ECO:0000259" key="3">
    <source>
        <dbReference type="Pfam" id="PF08620"/>
    </source>
</evidence>
<accession>A0A9P8L2M0</accession>
<evidence type="ECO:0000313" key="5">
    <source>
        <dbReference type="EMBL" id="KAH0537458.1"/>
    </source>
</evidence>